<accession>A0A5N0UPM5</accession>
<dbReference type="EMBL" id="VMNW02000084">
    <property type="protein sequence ID" value="KAA9152752.1"/>
    <property type="molecule type" value="Genomic_DNA"/>
</dbReference>
<dbReference type="PANTHER" id="PTHR43537:SF5">
    <property type="entry name" value="UXU OPERON TRANSCRIPTIONAL REGULATOR"/>
    <property type="match status" value="1"/>
</dbReference>
<reference evidence="5" key="1">
    <citation type="submission" date="2019-09" db="EMBL/GenBank/DDBJ databases">
        <authorList>
            <person name="Teo W.F.A."/>
            <person name="Duangmal K."/>
        </authorList>
    </citation>
    <scope>NUCLEOTIDE SEQUENCE [LARGE SCALE GENOMIC DNA]</scope>
    <source>
        <strain evidence="5">K81G1</strain>
    </source>
</reference>
<dbReference type="InterPro" id="IPR008920">
    <property type="entry name" value="TF_FadR/GntR_C"/>
</dbReference>
<protein>
    <submittedName>
        <fullName evidence="5">FadR family transcriptional regulator</fullName>
    </submittedName>
</protein>
<dbReference type="GO" id="GO:0003700">
    <property type="term" value="F:DNA-binding transcription factor activity"/>
    <property type="evidence" value="ECO:0007669"/>
    <property type="project" value="InterPro"/>
</dbReference>
<dbReference type="CDD" id="cd07377">
    <property type="entry name" value="WHTH_GntR"/>
    <property type="match status" value="1"/>
</dbReference>
<dbReference type="Proteomes" id="UP000319769">
    <property type="component" value="Unassembled WGS sequence"/>
</dbReference>
<evidence type="ECO:0000313" key="5">
    <source>
        <dbReference type="EMBL" id="KAA9152752.1"/>
    </source>
</evidence>
<comment type="caution">
    <text evidence="5">The sequence shown here is derived from an EMBL/GenBank/DDBJ whole genome shotgun (WGS) entry which is preliminary data.</text>
</comment>
<evidence type="ECO:0000256" key="1">
    <source>
        <dbReference type="ARBA" id="ARBA00023015"/>
    </source>
</evidence>
<keyword evidence="2" id="KW-0238">DNA-binding</keyword>
<proteinExistence type="predicted"/>
<dbReference type="Gene3D" id="1.10.10.10">
    <property type="entry name" value="Winged helix-like DNA-binding domain superfamily/Winged helix DNA-binding domain"/>
    <property type="match status" value="1"/>
</dbReference>
<dbReference type="AlphaFoldDB" id="A0A5N0UPM5"/>
<dbReference type="SMART" id="SM00895">
    <property type="entry name" value="FCD"/>
    <property type="match status" value="1"/>
</dbReference>
<name>A0A5N0UPM5_9PSEU</name>
<dbReference type="PROSITE" id="PS50949">
    <property type="entry name" value="HTH_GNTR"/>
    <property type="match status" value="1"/>
</dbReference>
<dbReference type="PRINTS" id="PR00035">
    <property type="entry name" value="HTHGNTR"/>
</dbReference>
<dbReference type="GO" id="GO:0003677">
    <property type="term" value="F:DNA binding"/>
    <property type="evidence" value="ECO:0007669"/>
    <property type="project" value="UniProtKB-KW"/>
</dbReference>
<evidence type="ECO:0000259" key="4">
    <source>
        <dbReference type="PROSITE" id="PS50949"/>
    </source>
</evidence>
<keyword evidence="3" id="KW-0804">Transcription</keyword>
<keyword evidence="1" id="KW-0805">Transcription regulation</keyword>
<gene>
    <name evidence="5" type="ORF">FPZ12_036230</name>
</gene>
<evidence type="ECO:0000313" key="6">
    <source>
        <dbReference type="Proteomes" id="UP000319769"/>
    </source>
</evidence>
<dbReference type="OrthoDB" id="3172099at2"/>
<organism evidence="5 6">
    <name type="scientific">Amycolatopsis acidicola</name>
    <dbReference type="NCBI Taxonomy" id="2596893"/>
    <lineage>
        <taxon>Bacteria</taxon>
        <taxon>Bacillati</taxon>
        <taxon>Actinomycetota</taxon>
        <taxon>Actinomycetes</taxon>
        <taxon>Pseudonocardiales</taxon>
        <taxon>Pseudonocardiaceae</taxon>
        <taxon>Amycolatopsis</taxon>
    </lineage>
</organism>
<dbReference type="PANTHER" id="PTHR43537">
    <property type="entry name" value="TRANSCRIPTIONAL REGULATOR, GNTR FAMILY"/>
    <property type="match status" value="1"/>
</dbReference>
<dbReference type="SUPFAM" id="SSF46785">
    <property type="entry name" value="Winged helix' DNA-binding domain"/>
    <property type="match status" value="1"/>
</dbReference>
<dbReference type="Pfam" id="PF00392">
    <property type="entry name" value="GntR"/>
    <property type="match status" value="1"/>
</dbReference>
<dbReference type="InterPro" id="IPR000524">
    <property type="entry name" value="Tscrpt_reg_HTH_GntR"/>
</dbReference>
<dbReference type="Pfam" id="PF07729">
    <property type="entry name" value="FCD"/>
    <property type="match status" value="1"/>
</dbReference>
<dbReference type="InterPro" id="IPR011711">
    <property type="entry name" value="GntR_C"/>
</dbReference>
<dbReference type="SMART" id="SM00345">
    <property type="entry name" value="HTH_GNTR"/>
    <property type="match status" value="1"/>
</dbReference>
<evidence type="ECO:0000256" key="2">
    <source>
        <dbReference type="ARBA" id="ARBA00023125"/>
    </source>
</evidence>
<feature type="domain" description="HTH gntR-type" evidence="4">
    <location>
        <begin position="14"/>
        <end position="82"/>
    </location>
</feature>
<dbReference type="InterPro" id="IPR036390">
    <property type="entry name" value="WH_DNA-bd_sf"/>
</dbReference>
<evidence type="ECO:0000256" key="3">
    <source>
        <dbReference type="ARBA" id="ARBA00023163"/>
    </source>
</evidence>
<keyword evidence="6" id="KW-1185">Reference proteome</keyword>
<dbReference type="Gene3D" id="1.20.120.530">
    <property type="entry name" value="GntR ligand-binding domain-like"/>
    <property type="match status" value="1"/>
</dbReference>
<sequence>MTAEGSVWVPLQQGRVADIVADRILQMITSEQLRPGAQLPPERELASLLGTSRPSLREALRSLQARGYVDIRHGTGAFVLDPATARTLREAMFAEEMSLVELFDMREVLELPAAGWAAVKQDELRLARVREAFEAVDEASSEELARSEIDWRRMQRLDAAFHLSIVQAAGNRFMSQSVTVLQDILARGMETTLRIPGRLARSQADHRRILDAVMAGDPTASRRAVASHIRGARKAAFTRIREQGGVPGD</sequence>
<dbReference type="SUPFAM" id="SSF48008">
    <property type="entry name" value="GntR ligand-binding domain-like"/>
    <property type="match status" value="1"/>
</dbReference>
<dbReference type="InterPro" id="IPR036388">
    <property type="entry name" value="WH-like_DNA-bd_sf"/>
</dbReference>